<dbReference type="Pfam" id="PF03732">
    <property type="entry name" value="Retrotrans_gag"/>
    <property type="match status" value="1"/>
</dbReference>
<dbReference type="Proteomes" id="UP000265520">
    <property type="component" value="Unassembled WGS sequence"/>
</dbReference>
<name>A0A392RE35_9FABA</name>
<keyword evidence="3" id="KW-1185">Reference proteome</keyword>
<organism evidence="2 3">
    <name type="scientific">Trifolium medium</name>
    <dbReference type="NCBI Taxonomy" id="97028"/>
    <lineage>
        <taxon>Eukaryota</taxon>
        <taxon>Viridiplantae</taxon>
        <taxon>Streptophyta</taxon>
        <taxon>Embryophyta</taxon>
        <taxon>Tracheophyta</taxon>
        <taxon>Spermatophyta</taxon>
        <taxon>Magnoliopsida</taxon>
        <taxon>eudicotyledons</taxon>
        <taxon>Gunneridae</taxon>
        <taxon>Pentapetalae</taxon>
        <taxon>rosids</taxon>
        <taxon>fabids</taxon>
        <taxon>Fabales</taxon>
        <taxon>Fabaceae</taxon>
        <taxon>Papilionoideae</taxon>
        <taxon>50 kb inversion clade</taxon>
        <taxon>NPAAA clade</taxon>
        <taxon>Hologalegina</taxon>
        <taxon>IRL clade</taxon>
        <taxon>Trifolieae</taxon>
        <taxon>Trifolium</taxon>
    </lineage>
</organism>
<dbReference type="EMBL" id="LXQA010214344">
    <property type="protein sequence ID" value="MCI34509.1"/>
    <property type="molecule type" value="Genomic_DNA"/>
</dbReference>
<evidence type="ECO:0000259" key="1">
    <source>
        <dbReference type="Pfam" id="PF03732"/>
    </source>
</evidence>
<evidence type="ECO:0000313" key="2">
    <source>
        <dbReference type="EMBL" id="MCI34509.1"/>
    </source>
</evidence>
<dbReference type="InterPro" id="IPR005162">
    <property type="entry name" value="Retrotrans_gag_dom"/>
</dbReference>
<comment type="caution">
    <text evidence="2">The sequence shown here is derived from an EMBL/GenBank/DDBJ whole genome shotgun (WGS) entry which is preliminary data.</text>
</comment>
<evidence type="ECO:0000313" key="3">
    <source>
        <dbReference type="Proteomes" id="UP000265520"/>
    </source>
</evidence>
<protein>
    <recommendedName>
        <fullName evidence="1">Retrotransposon gag domain-containing protein</fullName>
    </recommendedName>
</protein>
<dbReference type="AlphaFoldDB" id="A0A392RE35"/>
<feature type="domain" description="Retrotransposon gag" evidence="1">
    <location>
        <begin position="17"/>
        <end position="106"/>
    </location>
</feature>
<accession>A0A392RE35</accession>
<feature type="non-terminal residue" evidence="2">
    <location>
        <position position="1"/>
    </location>
</feature>
<reference evidence="2 3" key="1">
    <citation type="journal article" date="2018" name="Front. Plant Sci.">
        <title>Red Clover (Trifolium pratense) and Zigzag Clover (T. medium) - A Picture of Genomic Similarities and Differences.</title>
        <authorList>
            <person name="Dluhosova J."/>
            <person name="Istvanek J."/>
            <person name="Nedelnik J."/>
            <person name="Repkova J."/>
        </authorList>
    </citation>
    <scope>NUCLEOTIDE SEQUENCE [LARGE SCALE GENOMIC DNA]</scope>
    <source>
        <strain evidence="3">cv. 10/8</strain>
        <tissue evidence="2">Leaf</tissue>
    </source>
</reference>
<proteinExistence type="predicted"/>
<sequence length="140" mass="16186">EVYFRVQDTSVAVKMGLAQLSMEGPTIHFFNSLLEENPNLTWEEFKTELLERYGGLGEGDVYEQLTELRQKGTVEEYIQEFERLTAQIPRLPDKQYLGYFLHGLKDEIRGRVRSFVAMGPITRSKLLHVTKAVEREIYGG</sequence>
<feature type="non-terminal residue" evidence="2">
    <location>
        <position position="140"/>
    </location>
</feature>